<name>A0A3M5P2R2_PSEVI</name>
<dbReference type="OrthoDB" id="7027746at2"/>
<organism evidence="1 2">
    <name type="scientific">Pseudomonas viridiflava</name>
    <name type="common">Phytomonas viridiflava</name>
    <dbReference type="NCBI Taxonomy" id="33069"/>
    <lineage>
        <taxon>Bacteria</taxon>
        <taxon>Pseudomonadati</taxon>
        <taxon>Pseudomonadota</taxon>
        <taxon>Gammaproteobacteria</taxon>
        <taxon>Pseudomonadales</taxon>
        <taxon>Pseudomonadaceae</taxon>
        <taxon>Pseudomonas</taxon>
    </lineage>
</organism>
<gene>
    <name evidence="1" type="ORF">ALP40_03565</name>
</gene>
<proteinExistence type="predicted"/>
<dbReference type="RefSeq" id="WP_122209942.1">
    <property type="nucleotide sequence ID" value="NZ_RBTP01000066.1"/>
</dbReference>
<accession>A0A3M5P2R2</accession>
<dbReference type="AlphaFoldDB" id="A0A3M5P2R2"/>
<evidence type="ECO:0000313" key="1">
    <source>
        <dbReference type="EMBL" id="RMT78236.1"/>
    </source>
</evidence>
<protein>
    <submittedName>
        <fullName evidence="1">Uncharacterized protein</fullName>
    </submittedName>
</protein>
<comment type="caution">
    <text evidence="1">The sequence shown here is derived from an EMBL/GenBank/DDBJ whole genome shotgun (WGS) entry which is preliminary data.</text>
</comment>
<dbReference type="EMBL" id="RBTP01000066">
    <property type="protein sequence ID" value="RMT78236.1"/>
    <property type="molecule type" value="Genomic_DNA"/>
</dbReference>
<reference evidence="1 2" key="1">
    <citation type="submission" date="2018-08" db="EMBL/GenBank/DDBJ databases">
        <title>Recombination of ecologically and evolutionarily significant loci maintains genetic cohesion in the Pseudomonas syringae species complex.</title>
        <authorList>
            <person name="Dillon M."/>
            <person name="Thakur S."/>
            <person name="Almeida R.N.D."/>
            <person name="Weir B.S."/>
            <person name="Guttman D.S."/>
        </authorList>
    </citation>
    <scope>NUCLEOTIDE SEQUENCE [LARGE SCALE GENOMIC DNA]</scope>
    <source>
        <strain evidence="1 2">ICMP 19473</strain>
    </source>
</reference>
<evidence type="ECO:0000313" key="2">
    <source>
        <dbReference type="Proteomes" id="UP000273854"/>
    </source>
</evidence>
<dbReference type="Proteomes" id="UP000273854">
    <property type="component" value="Unassembled WGS sequence"/>
</dbReference>
<sequence>MSKNVKSVSETEVDDLERLVPGKAKQATLSAYLRAVSVTQAGVLRTDAGDLVRVASDGTKTVVAKAKPKRKVKVGEVITVRRVHGQTAGGWA</sequence>